<accession>A0A401LY94</accession>
<dbReference type="EMBL" id="BHWB01000012">
    <property type="protein sequence ID" value="GCB36509.1"/>
    <property type="molecule type" value="Genomic_DNA"/>
</dbReference>
<evidence type="ECO:0000313" key="2">
    <source>
        <dbReference type="Proteomes" id="UP000288079"/>
    </source>
</evidence>
<sequence>MKGLIVKFEDKVCKAGIPDGGVSLLATIARYNDPFWSIGGLKKPNEIHQIWNGGMLKVGDRIEIEFAEFDEASEPVAENTHSCCKLDNSADDDPEMWKHKLDSYYELKKVLEERIIEKE</sequence>
<dbReference type="RefSeq" id="WP_125042160.1">
    <property type="nucleotide sequence ID" value="NZ_BHWB01000012.1"/>
</dbReference>
<comment type="caution">
    <text evidence="1">The sequence shown here is derived from an EMBL/GenBank/DDBJ whole genome shotgun (WGS) entry which is preliminary data.</text>
</comment>
<reference evidence="1 2" key="1">
    <citation type="submission" date="2018-10" db="EMBL/GenBank/DDBJ databases">
        <title>Draft Genome Sequence of Bacteroides sp. KCTC 15687.</title>
        <authorList>
            <person name="Yu S.Y."/>
            <person name="Kim J.S."/>
            <person name="Oh B.S."/>
            <person name="Park S.H."/>
            <person name="Kang S.W."/>
            <person name="Park J.E."/>
            <person name="Choi S.H."/>
            <person name="Han K.I."/>
            <person name="Lee K.C."/>
            <person name="Eom M.K."/>
            <person name="Suh M.K."/>
            <person name="Lee D.H."/>
            <person name="Yoon H."/>
            <person name="Kim B."/>
            <person name="Yang S.J."/>
            <person name="Lee J.S."/>
            <person name="Lee J.H."/>
        </authorList>
    </citation>
    <scope>NUCLEOTIDE SEQUENCE [LARGE SCALE GENOMIC DNA]</scope>
    <source>
        <strain evidence="1 2">KCTC 15687</strain>
    </source>
</reference>
<name>A0A401LY94_9BACE</name>
<dbReference type="Proteomes" id="UP000288079">
    <property type="component" value="Unassembled WGS sequence"/>
</dbReference>
<keyword evidence="2" id="KW-1185">Reference proteome</keyword>
<dbReference type="OrthoDB" id="1029674at2"/>
<organism evidence="1 2">
    <name type="scientific">Bacteroides faecalis</name>
    <dbReference type="NCBI Taxonomy" id="2447885"/>
    <lineage>
        <taxon>Bacteria</taxon>
        <taxon>Pseudomonadati</taxon>
        <taxon>Bacteroidota</taxon>
        <taxon>Bacteroidia</taxon>
        <taxon>Bacteroidales</taxon>
        <taxon>Bacteroidaceae</taxon>
        <taxon>Bacteroides</taxon>
    </lineage>
</organism>
<dbReference type="AlphaFoldDB" id="A0A401LY94"/>
<gene>
    <name evidence="1" type="ORF">KGMB02408_34540</name>
</gene>
<protein>
    <submittedName>
        <fullName evidence="1">Uncharacterized protein</fullName>
    </submittedName>
</protein>
<proteinExistence type="predicted"/>
<evidence type="ECO:0000313" key="1">
    <source>
        <dbReference type="EMBL" id="GCB36509.1"/>
    </source>
</evidence>